<evidence type="ECO:0000313" key="2">
    <source>
        <dbReference type="EMBL" id="KAF7398092.1"/>
    </source>
</evidence>
<feature type="compositionally biased region" description="Basic and acidic residues" evidence="1">
    <location>
        <begin position="60"/>
        <end position="76"/>
    </location>
</feature>
<sequence length="184" mass="20785">MCTLNEYETRYGTKGETTRYNNATKEADTCSCSSNSSIVEQSSSSNGSSVVASSFPANESLERNTADVDIEREKISKPSVPCWNAKEDDLVGYDDDDDDDDEDDDEDDDDYNHYYYTTNTTTISSYRTTLTIVVRATSHLHSPMPIRGRRYEKPRCGAELYSQATYSLIQYTRNPTPILYPNPD</sequence>
<evidence type="ECO:0000313" key="3">
    <source>
        <dbReference type="Proteomes" id="UP000600918"/>
    </source>
</evidence>
<comment type="caution">
    <text evidence="2">The sequence shown here is derived from an EMBL/GenBank/DDBJ whole genome shotgun (WGS) entry which is preliminary data.</text>
</comment>
<accession>A0A834K124</accession>
<dbReference type="EMBL" id="JACSDY010000019">
    <property type="protein sequence ID" value="KAF7398092.1"/>
    <property type="molecule type" value="Genomic_DNA"/>
</dbReference>
<feature type="compositionally biased region" description="Acidic residues" evidence="1">
    <location>
        <begin position="90"/>
        <end position="110"/>
    </location>
</feature>
<reference evidence="2" key="1">
    <citation type="journal article" date="2020" name="G3 (Bethesda)">
        <title>High-Quality Assemblies for Three Invasive Social Wasps from the &lt;i&gt;Vespula&lt;/i&gt; Genus.</title>
        <authorList>
            <person name="Harrop T.W.R."/>
            <person name="Guhlin J."/>
            <person name="McLaughlin G.M."/>
            <person name="Permina E."/>
            <person name="Stockwell P."/>
            <person name="Gilligan J."/>
            <person name="Le Lec M.F."/>
            <person name="Gruber M.A.M."/>
            <person name="Quinn O."/>
            <person name="Lovegrove M."/>
            <person name="Duncan E.J."/>
            <person name="Remnant E.J."/>
            <person name="Van Eeckhoven J."/>
            <person name="Graham B."/>
            <person name="Knapp R.A."/>
            <person name="Langford K.W."/>
            <person name="Kronenberg Z."/>
            <person name="Press M.O."/>
            <person name="Eacker S.M."/>
            <person name="Wilson-Rankin E.E."/>
            <person name="Purcell J."/>
            <person name="Lester P.J."/>
            <person name="Dearden P.K."/>
        </authorList>
    </citation>
    <scope>NUCLEOTIDE SEQUENCE</scope>
    <source>
        <strain evidence="2">Volc-1</strain>
    </source>
</reference>
<proteinExistence type="predicted"/>
<keyword evidence="3" id="KW-1185">Reference proteome</keyword>
<gene>
    <name evidence="2" type="ORF">H0235_016100</name>
</gene>
<dbReference type="AlphaFoldDB" id="A0A834K124"/>
<organism evidence="2 3">
    <name type="scientific">Vespula pensylvanica</name>
    <name type="common">Western yellow jacket</name>
    <name type="synonym">Wasp</name>
    <dbReference type="NCBI Taxonomy" id="30213"/>
    <lineage>
        <taxon>Eukaryota</taxon>
        <taxon>Metazoa</taxon>
        <taxon>Ecdysozoa</taxon>
        <taxon>Arthropoda</taxon>
        <taxon>Hexapoda</taxon>
        <taxon>Insecta</taxon>
        <taxon>Pterygota</taxon>
        <taxon>Neoptera</taxon>
        <taxon>Endopterygota</taxon>
        <taxon>Hymenoptera</taxon>
        <taxon>Apocrita</taxon>
        <taxon>Aculeata</taxon>
        <taxon>Vespoidea</taxon>
        <taxon>Vespidae</taxon>
        <taxon>Vespinae</taxon>
        <taxon>Vespula</taxon>
    </lineage>
</organism>
<protein>
    <submittedName>
        <fullName evidence="2">Uncharacterized protein</fullName>
    </submittedName>
</protein>
<feature type="compositionally biased region" description="Low complexity" evidence="1">
    <location>
        <begin position="31"/>
        <end position="54"/>
    </location>
</feature>
<evidence type="ECO:0000256" key="1">
    <source>
        <dbReference type="SAM" id="MobiDB-lite"/>
    </source>
</evidence>
<name>A0A834K124_VESPE</name>
<dbReference type="Proteomes" id="UP000600918">
    <property type="component" value="Unassembled WGS sequence"/>
</dbReference>
<feature type="region of interest" description="Disordered" evidence="1">
    <location>
        <begin position="1"/>
        <end position="112"/>
    </location>
</feature>
<feature type="compositionally biased region" description="Basic and acidic residues" evidence="1">
    <location>
        <begin position="7"/>
        <end position="17"/>
    </location>
</feature>